<dbReference type="EMBL" id="CTEN01000002">
    <property type="protein sequence ID" value="CQR24577.1"/>
    <property type="molecule type" value="Genomic_DNA"/>
</dbReference>
<dbReference type="RefSeq" id="WP_093650214.1">
    <property type="nucleotide sequence ID" value="NZ_CTEN01000002.1"/>
</dbReference>
<organism evidence="1 2">
    <name type="scientific">Streptococcus varani</name>
    <dbReference type="NCBI Taxonomy" id="1608583"/>
    <lineage>
        <taxon>Bacteria</taxon>
        <taxon>Bacillati</taxon>
        <taxon>Bacillota</taxon>
        <taxon>Bacilli</taxon>
        <taxon>Lactobacillales</taxon>
        <taxon>Streptococcaceae</taxon>
        <taxon>Streptococcus</taxon>
    </lineage>
</organism>
<evidence type="ECO:0008006" key="3">
    <source>
        <dbReference type="Google" id="ProtNLM"/>
    </source>
</evidence>
<dbReference type="NCBIfam" id="NF047360">
    <property type="entry name" value="tail_chap_PVL"/>
    <property type="match status" value="1"/>
</dbReference>
<sequence length="101" mass="11404">MSILEIKVRNEQGQKVAYENSYLPVLKYREYLEMAARHEDSDLGITEAEKLDEQLTFIASLFDGLTVDAMYSGIEMAELNDIISKVFIKLIGGDNDPKGKD</sequence>
<accession>A0A0E4H7K9</accession>
<dbReference type="STRING" id="1608583.BN1356_00921"/>
<name>A0A0E4H7K9_9STRE</name>
<evidence type="ECO:0000313" key="2">
    <source>
        <dbReference type="Proteomes" id="UP000198604"/>
    </source>
</evidence>
<protein>
    <recommendedName>
        <fullName evidence="3">Phage protein</fullName>
    </recommendedName>
</protein>
<dbReference type="Proteomes" id="UP000198604">
    <property type="component" value="Unassembled WGS sequence"/>
</dbReference>
<reference evidence="2" key="1">
    <citation type="submission" date="2015-03" db="EMBL/GenBank/DDBJ databases">
        <authorList>
            <person name="Urmite Genomes"/>
        </authorList>
    </citation>
    <scope>NUCLEOTIDE SEQUENCE [LARGE SCALE GENOMIC DNA]</scope>
    <source>
        <strain evidence="2">FF10</strain>
    </source>
</reference>
<dbReference type="AlphaFoldDB" id="A0A0E4H7K9"/>
<dbReference type="Pfam" id="PF23857">
    <property type="entry name" value="Phage_TAC_19"/>
    <property type="match status" value="1"/>
</dbReference>
<dbReference type="InterPro" id="IPR057006">
    <property type="entry name" value="Phage_TAC_19"/>
</dbReference>
<gene>
    <name evidence="1" type="ORF">BN1356_00921</name>
</gene>
<keyword evidence="2" id="KW-1185">Reference proteome</keyword>
<dbReference type="OrthoDB" id="2229861at2"/>
<evidence type="ECO:0000313" key="1">
    <source>
        <dbReference type="EMBL" id="CQR24577.1"/>
    </source>
</evidence>
<proteinExistence type="predicted"/>